<reference evidence="5 6" key="1">
    <citation type="submission" date="2018-06" db="EMBL/GenBank/DDBJ databases">
        <authorList>
            <consortium name="Pathogen Informatics"/>
            <person name="Doyle S."/>
        </authorList>
    </citation>
    <scope>NUCLEOTIDE SEQUENCE [LARGE SCALE GENOMIC DNA]</scope>
    <source>
        <strain evidence="5 6">NCTC8576</strain>
    </source>
</reference>
<dbReference type="SUPFAM" id="SSF53850">
    <property type="entry name" value="Periplasmic binding protein-like II"/>
    <property type="match status" value="1"/>
</dbReference>
<dbReference type="EMBL" id="UAUR01000003">
    <property type="protein sequence ID" value="SPZ70408.1"/>
    <property type="molecule type" value="Genomic_DNA"/>
</dbReference>
<protein>
    <submittedName>
        <fullName evidence="5">LysR-family transcriptional regulator</fullName>
    </submittedName>
</protein>
<keyword evidence="4" id="KW-0804">Transcription</keyword>
<keyword evidence="3" id="KW-0238">DNA-binding</keyword>
<dbReference type="PANTHER" id="PTHR30118">
    <property type="entry name" value="HTH-TYPE TRANSCRIPTIONAL REGULATOR LEUO-RELATED"/>
    <property type="match status" value="1"/>
</dbReference>
<gene>
    <name evidence="5" type="primary">ybdO</name>
    <name evidence="5" type="ORF">NCTC8576_00348</name>
</gene>
<comment type="similarity">
    <text evidence="1">Belongs to the LysR transcriptional regulatory family.</text>
</comment>
<accession>A0A2X2HLG9</accession>
<dbReference type="AlphaFoldDB" id="A0A2X2HLG9"/>
<dbReference type="InterPro" id="IPR050389">
    <property type="entry name" value="LysR-type_TF"/>
</dbReference>
<sequence length="107" mass="12448">MAEEFTQLISKSAGVDDIQMEIDEKFMNRKISFRDSSLLTIINSIAVTDLLGIVPYELYNSHRDFLNLKEIKLEHPLPSIKLYISYNKSSLNDLVFSRFIDRLNESF</sequence>
<dbReference type="Proteomes" id="UP000251799">
    <property type="component" value="Unassembled WGS sequence"/>
</dbReference>
<dbReference type="GO" id="GO:0003677">
    <property type="term" value="F:DNA binding"/>
    <property type="evidence" value="ECO:0007669"/>
    <property type="project" value="UniProtKB-KW"/>
</dbReference>
<evidence type="ECO:0000256" key="4">
    <source>
        <dbReference type="ARBA" id="ARBA00023163"/>
    </source>
</evidence>
<keyword evidence="2" id="KW-0805">Transcription regulation</keyword>
<evidence type="ECO:0000313" key="6">
    <source>
        <dbReference type="Proteomes" id="UP000251799"/>
    </source>
</evidence>
<proteinExistence type="inferred from homology"/>
<organism evidence="5 6">
    <name type="scientific">Shigella boydii</name>
    <dbReference type="NCBI Taxonomy" id="621"/>
    <lineage>
        <taxon>Bacteria</taxon>
        <taxon>Pseudomonadati</taxon>
        <taxon>Pseudomonadota</taxon>
        <taxon>Gammaproteobacteria</taxon>
        <taxon>Enterobacterales</taxon>
        <taxon>Enterobacteriaceae</taxon>
        <taxon>Shigella</taxon>
    </lineage>
</organism>
<dbReference type="PANTHER" id="PTHR30118:SF14">
    <property type="entry name" value="LYSR FAMILY TRANSCRIPTIONAL REGULATOR"/>
    <property type="match status" value="1"/>
</dbReference>
<dbReference type="GO" id="GO:0006355">
    <property type="term" value="P:regulation of DNA-templated transcription"/>
    <property type="evidence" value="ECO:0007669"/>
    <property type="project" value="TreeGrafter"/>
</dbReference>
<evidence type="ECO:0000256" key="2">
    <source>
        <dbReference type="ARBA" id="ARBA00023015"/>
    </source>
</evidence>
<name>A0A2X2HLG9_SHIBO</name>
<evidence type="ECO:0000256" key="3">
    <source>
        <dbReference type="ARBA" id="ARBA00023125"/>
    </source>
</evidence>
<evidence type="ECO:0000256" key="1">
    <source>
        <dbReference type="ARBA" id="ARBA00009437"/>
    </source>
</evidence>
<evidence type="ECO:0000313" key="5">
    <source>
        <dbReference type="EMBL" id="SPZ70408.1"/>
    </source>
</evidence>